<dbReference type="InterPro" id="IPR006221">
    <property type="entry name" value="TrpG/PapA_dom"/>
</dbReference>
<dbReference type="OrthoDB" id="64220at2759"/>
<dbReference type="SUPFAM" id="SSF56322">
    <property type="entry name" value="ADC synthase"/>
    <property type="match status" value="1"/>
</dbReference>
<dbReference type="InterPro" id="IPR005801">
    <property type="entry name" value="ADC_synthase"/>
</dbReference>
<dbReference type="InterPro" id="IPR019999">
    <property type="entry name" value="Anth_synth_I-like"/>
</dbReference>
<reference evidence="13 14" key="1">
    <citation type="journal article" date="2016" name="Proc. Natl. Acad. Sci. U.S.A.">
        <title>Comparative genomics of biotechnologically important yeasts.</title>
        <authorList>
            <person name="Riley R."/>
            <person name="Haridas S."/>
            <person name="Wolfe K.H."/>
            <person name="Lopes M.R."/>
            <person name="Hittinger C.T."/>
            <person name="Goeker M."/>
            <person name="Salamov A.A."/>
            <person name="Wisecaver J.H."/>
            <person name="Long T.M."/>
            <person name="Calvey C.H."/>
            <person name="Aerts A.L."/>
            <person name="Barry K.W."/>
            <person name="Choi C."/>
            <person name="Clum A."/>
            <person name="Coughlan A.Y."/>
            <person name="Deshpande S."/>
            <person name="Douglass A.P."/>
            <person name="Hanson S.J."/>
            <person name="Klenk H.-P."/>
            <person name="LaButti K.M."/>
            <person name="Lapidus A."/>
            <person name="Lindquist E.A."/>
            <person name="Lipzen A.M."/>
            <person name="Meier-Kolthoff J.P."/>
            <person name="Ohm R.A."/>
            <person name="Otillar R.P."/>
            <person name="Pangilinan J.L."/>
            <person name="Peng Y."/>
            <person name="Rokas A."/>
            <person name="Rosa C.A."/>
            <person name="Scheuner C."/>
            <person name="Sibirny A.A."/>
            <person name="Slot J.C."/>
            <person name="Stielow J.B."/>
            <person name="Sun H."/>
            <person name="Kurtzman C.P."/>
            <person name="Blackwell M."/>
            <person name="Grigoriev I.V."/>
            <person name="Jeffries T.W."/>
        </authorList>
    </citation>
    <scope>NUCLEOTIDE SEQUENCE [LARGE SCALE GENOMIC DNA]</scope>
    <source>
        <strain evidence="13 14">NRRL Y-11557</strain>
    </source>
</reference>
<gene>
    <name evidence="13" type="ORF">LIPSTDRAFT_67613</name>
</gene>
<dbReference type="GO" id="GO:0046820">
    <property type="term" value="F:4-amino-4-deoxychorismate synthase activity"/>
    <property type="evidence" value="ECO:0007669"/>
    <property type="project" value="UniProtKB-EC"/>
</dbReference>
<dbReference type="EC" id="2.6.1.85" evidence="4"/>
<feature type="domain" description="Anthranilate synthase component I N-terminal" evidence="12">
    <location>
        <begin position="329"/>
        <end position="488"/>
    </location>
</feature>
<dbReference type="Gene3D" id="3.60.120.10">
    <property type="entry name" value="Anthranilate synthase"/>
    <property type="match status" value="1"/>
</dbReference>
<dbReference type="UniPathway" id="UPA00077">
    <property type="reaction ID" value="UER00149"/>
</dbReference>
<accession>A0A1E3QGT3</accession>
<dbReference type="GO" id="GO:0000162">
    <property type="term" value="P:L-tryptophan biosynthetic process"/>
    <property type="evidence" value="ECO:0007669"/>
    <property type="project" value="TreeGrafter"/>
</dbReference>
<feature type="domain" description="Chorismate-utilising enzyme C-terminal" evidence="11">
    <location>
        <begin position="550"/>
        <end position="827"/>
    </location>
</feature>
<dbReference type="GO" id="GO:0046656">
    <property type="term" value="P:folic acid biosynthetic process"/>
    <property type="evidence" value="ECO:0007669"/>
    <property type="project" value="UniProtKB-KW"/>
</dbReference>
<proteinExistence type="inferred from homology"/>
<dbReference type="PROSITE" id="PS51273">
    <property type="entry name" value="GATASE_TYPE_1"/>
    <property type="match status" value="1"/>
</dbReference>
<dbReference type="CDD" id="cd01743">
    <property type="entry name" value="GATase1_Anthranilate_Synthase"/>
    <property type="match status" value="1"/>
</dbReference>
<dbReference type="NCBIfam" id="TIGR01823">
    <property type="entry name" value="PabB-fungal"/>
    <property type="match status" value="1"/>
</dbReference>
<dbReference type="GO" id="GO:0005737">
    <property type="term" value="C:cytoplasm"/>
    <property type="evidence" value="ECO:0007669"/>
    <property type="project" value="TreeGrafter"/>
</dbReference>
<dbReference type="Pfam" id="PF00117">
    <property type="entry name" value="GATase"/>
    <property type="match status" value="1"/>
</dbReference>
<dbReference type="Pfam" id="PF04715">
    <property type="entry name" value="Anth_synt_I_N"/>
    <property type="match status" value="1"/>
</dbReference>
<evidence type="ECO:0000259" key="12">
    <source>
        <dbReference type="Pfam" id="PF04715"/>
    </source>
</evidence>
<dbReference type="InterPro" id="IPR029062">
    <property type="entry name" value="Class_I_gatase-like"/>
</dbReference>
<keyword evidence="7" id="KW-0315">Glutamine amidotransferase</keyword>
<keyword evidence="14" id="KW-1185">Reference proteome</keyword>
<evidence type="ECO:0000256" key="3">
    <source>
        <dbReference type="ARBA" id="ARBA00005970"/>
    </source>
</evidence>
<dbReference type="PANTHER" id="PTHR11236">
    <property type="entry name" value="AMINOBENZOATE/ANTHRANILATE SYNTHASE"/>
    <property type="match status" value="1"/>
</dbReference>
<organism evidence="13 14">
    <name type="scientific">Lipomyces starkeyi NRRL Y-11557</name>
    <dbReference type="NCBI Taxonomy" id="675824"/>
    <lineage>
        <taxon>Eukaryota</taxon>
        <taxon>Fungi</taxon>
        <taxon>Dikarya</taxon>
        <taxon>Ascomycota</taxon>
        <taxon>Saccharomycotina</taxon>
        <taxon>Lipomycetes</taxon>
        <taxon>Lipomycetales</taxon>
        <taxon>Lipomycetaceae</taxon>
        <taxon>Lipomyces</taxon>
    </lineage>
</organism>
<sequence>MTLQVLLIDSYDSFTFNLVTLFRDLSVRPEITVVPSAHLTPVYVSSSLFPALLAKFDVIVIGPGPGTPLQEDPDMGGIPHVWQAIDKYSTGSYRWVPPVVFGVCLGFQWILLRHGHPVVRLPRPRHGLISVLDVTEEGRHDLFAGLDGMDIECVRYHSLYVQYDNKFAGNEDIVPLAWSLDENEEGEKVLMAARHKTRPYWAVQYHPESVCSKYGAEILENVFRMSEEHIRLRRQWINRVLEQDHLPLLKASILERQDDLESYLRDRQHRCKVLHKWPHQSAKRLEARDQQANIATPTLFQYIIDLPENVNVSKFVTELCEQVFEISGVFSLLESAAAPGSWSYMGFNENIPHRFTYYIPDPFLTETSTLQPQAWTVDSIDDVWELLASVMDVNISQVIQVGCGPNNTDTRISFDQLKETVKKSRENGYDAWPSFFGGLIGYVSYEAGVVAGLNVHVDQESPAEVPDIDMTFYTRSIAVNHKTKRVFIHTFEEQNFVTIYRSWILRVAECIEMLPEVRRAKGCPPKERDNASLAKFRDKKVPGEIRLPDKDEYLTKIDRAKEYLASGDSYELCVTDQTLIIEKGSLHDGSGDSNISFKEMRSDWAFYKRMKTTNPAPYSCFFRSKKSALIGMSPERFLRWDNNLGECELRPIKGTVKRTSKTTLEEAIAKLKTPKEQAENLMIVDLIRHDVSQFCENVEVAQLMGVETYKTVYQLVSVIKGRNMRPGVTGADILRGTLPPGSMTGAPKKRSVEILQELEGHRRRGVYSGVSGYWDLMGHGDWSVVIRSAYSVGGQGTDVERIWRIGAGGAITALSDREEEWEEMKTKLEGALRIFQDV</sequence>
<dbReference type="Pfam" id="PF00425">
    <property type="entry name" value="Chorismate_bind"/>
    <property type="match status" value="1"/>
</dbReference>
<dbReference type="Proteomes" id="UP000094385">
    <property type="component" value="Unassembled WGS sequence"/>
</dbReference>
<evidence type="ECO:0000256" key="5">
    <source>
        <dbReference type="ARBA" id="ARBA00022679"/>
    </source>
</evidence>
<evidence type="ECO:0000313" key="13">
    <source>
        <dbReference type="EMBL" id="ODQ76654.1"/>
    </source>
</evidence>
<evidence type="ECO:0000256" key="2">
    <source>
        <dbReference type="ARBA" id="ARBA00005009"/>
    </source>
</evidence>
<feature type="domain" description="Glutamine amidotransferase" evidence="10">
    <location>
        <begin position="6"/>
        <end position="223"/>
    </location>
</feature>
<dbReference type="GO" id="GO:0008153">
    <property type="term" value="P:4-aminobenzoate biosynthetic process"/>
    <property type="evidence" value="ECO:0007669"/>
    <property type="project" value="EnsemblFungi"/>
</dbReference>
<keyword evidence="5" id="KW-0808">Transferase</keyword>
<comment type="pathway">
    <text evidence="2">Cofactor biosynthesis; tetrahydrofolate biosynthesis; 4-aminobenzoate from chorismate: step 1/2.</text>
</comment>
<dbReference type="SUPFAM" id="SSF52317">
    <property type="entry name" value="Class I glutamine amidotransferase-like"/>
    <property type="match status" value="1"/>
</dbReference>
<evidence type="ECO:0000256" key="6">
    <source>
        <dbReference type="ARBA" id="ARBA00022909"/>
    </source>
</evidence>
<comment type="catalytic activity">
    <reaction evidence="1">
        <text>chorismate + L-glutamine = 4-amino-4-deoxychorismate + L-glutamate</text>
        <dbReference type="Rhea" id="RHEA:11672"/>
        <dbReference type="ChEBI" id="CHEBI:29748"/>
        <dbReference type="ChEBI" id="CHEBI:29985"/>
        <dbReference type="ChEBI" id="CHEBI:58359"/>
        <dbReference type="ChEBI" id="CHEBI:58406"/>
        <dbReference type="EC" id="2.6.1.85"/>
    </reaction>
</comment>
<evidence type="ECO:0000256" key="4">
    <source>
        <dbReference type="ARBA" id="ARBA00013139"/>
    </source>
</evidence>
<dbReference type="Gene3D" id="3.40.50.880">
    <property type="match status" value="1"/>
</dbReference>
<name>A0A1E3QGT3_LIPST</name>
<dbReference type="InterPro" id="IPR010117">
    <property type="entry name" value="PabB_fungal"/>
</dbReference>
<dbReference type="STRING" id="675824.A0A1E3QGT3"/>
<evidence type="ECO:0000256" key="9">
    <source>
        <dbReference type="ARBA" id="ARBA00031904"/>
    </source>
</evidence>
<dbReference type="InterPro" id="IPR015890">
    <property type="entry name" value="Chorismate_C"/>
</dbReference>
<protein>
    <recommendedName>
        <fullName evidence="4">aminodeoxychorismate synthase</fullName>
        <ecNumber evidence="4">2.6.1.85</ecNumber>
    </recommendedName>
    <alternativeName>
        <fullName evidence="8">Para-aminobenzoate synthase</fullName>
    </alternativeName>
    <alternativeName>
        <fullName evidence="9">p-aminobenzoic acid synthase</fullName>
    </alternativeName>
</protein>
<dbReference type="AlphaFoldDB" id="A0A1E3QGT3"/>
<evidence type="ECO:0000256" key="8">
    <source>
        <dbReference type="ARBA" id="ARBA00031329"/>
    </source>
</evidence>
<evidence type="ECO:0000256" key="1">
    <source>
        <dbReference type="ARBA" id="ARBA00001000"/>
    </source>
</evidence>
<dbReference type="InterPro" id="IPR006805">
    <property type="entry name" value="Anth_synth_I_N"/>
</dbReference>
<evidence type="ECO:0000259" key="11">
    <source>
        <dbReference type="Pfam" id="PF00425"/>
    </source>
</evidence>
<dbReference type="GO" id="GO:0046654">
    <property type="term" value="P:tetrahydrofolate biosynthetic process"/>
    <property type="evidence" value="ECO:0007669"/>
    <property type="project" value="UniProtKB-UniPathway"/>
</dbReference>
<dbReference type="InterPro" id="IPR017926">
    <property type="entry name" value="GATASE"/>
</dbReference>
<keyword evidence="6" id="KW-0289">Folate biosynthesis</keyword>
<evidence type="ECO:0000259" key="10">
    <source>
        <dbReference type="Pfam" id="PF00117"/>
    </source>
</evidence>
<evidence type="ECO:0000313" key="14">
    <source>
        <dbReference type="Proteomes" id="UP000094385"/>
    </source>
</evidence>
<evidence type="ECO:0000256" key="7">
    <source>
        <dbReference type="ARBA" id="ARBA00022962"/>
    </source>
</evidence>
<dbReference type="PRINTS" id="PR00095">
    <property type="entry name" value="ANTSNTHASEI"/>
</dbReference>
<comment type="similarity">
    <text evidence="3">In the C-terminal section; belongs to the anthranilate synthase component I family.</text>
</comment>
<dbReference type="PANTHER" id="PTHR11236:SF18">
    <property type="entry name" value="AMINODEOXYCHORISMATE SYNTHASE"/>
    <property type="match status" value="1"/>
</dbReference>
<dbReference type="EMBL" id="KV454289">
    <property type="protein sequence ID" value="ODQ76654.1"/>
    <property type="molecule type" value="Genomic_DNA"/>
</dbReference>